<organism evidence="1 2">
    <name type="scientific">Clonorchis sinensis</name>
    <name type="common">Chinese liver fluke</name>
    <dbReference type="NCBI Taxonomy" id="79923"/>
    <lineage>
        <taxon>Eukaryota</taxon>
        <taxon>Metazoa</taxon>
        <taxon>Spiralia</taxon>
        <taxon>Lophotrochozoa</taxon>
        <taxon>Platyhelminthes</taxon>
        <taxon>Trematoda</taxon>
        <taxon>Digenea</taxon>
        <taxon>Opisthorchiida</taxon>
        <taxon>Opisthorchiata</taxon>
        <taxon>Opisthorchiidae</taxon>
        <taxon>Clonorchis</taxon>
    </lineage>
</organism>
<dbReference type="Proteomes" id="UP000008909">
    <property type="component" value="Unassembled WGS sequence"/>
</dbReference>
<name>G7YEQ3_CLOSI</name>
<dbReference type="AlphaFoldDB" id="G7YEQ3"/>
<accession>G7YEQ3</accession>
<keyword evidence="2" id="KW-1185">Reference proteome</keyword>
<dbReference type="EMBL" id="DF143153">
    <property type="protein sequence ID" value="GAA51436.1"/>
    <property type="molecule type" value="Genomic_DNA"/>
</dbReference>
<sequence length="196" mass="22861">MVVEELKMFQFGCSQRSQPTAIQQATPVLQNLEESPFQKRIEKISETKLTPLQSMRLTKLKVDYPTFTFPQKTENLHSEKVSSNYGILVVISPNCTWNCYTTSMKITWRNITRDVVMRMKVVVYLCEQVLRRPLARGNIESDELPTQILHFYGTIFHSPRYPEDRRPNRSKSYQTRPMWMHCPKYGVHADANTNAG</sequence>
<gene>
    <name evidence="1" type="ORF">CLF_106103</name>
</gene>
<evidence type="ECO:0000313" key="1">
    <source>
        <dbReference type="EMBL" id="GAA51436.1"/>
    </source>
</evidence>
<proteinExistence type="predicted"/>
<reference key="2">
    <citation type="submission" date="2011-10" db="EMBL/GenBank/DDBJ databases">
        <title>The genome and transcriptome sequence of Clonorchis sinensis provide insights into the carcinogenic liver fluke.</title>
        <authorList>
            <person name="Wang X."/>
            <person name="Huang Y."/>
            <person name="Chen W."/>
            <person name="Liu H."/>
            <person name="Guo L."/>
            <person name="Chen Y."/>
            <person name="Luo F."/>
            <person name="Zhou W."/>
            <person name="Sun J."/>
            <person name="Mao Q."/>
            <person name="Liang P."/>
            <person name="Zhou C."/>
            <person name="Tian Y."/>
            <person name="Men J."/>
            <person name="Lv X."/>
            <person name="Huang L."/>
            <person name="Zhou J."/>
            <person name="Hu Y."/>
            <person name="Li R."/>
            <person name="Zhang F."/>
            <person name="Lei H."/>
            <person name="Li X."/>
            <person name="Hu X."/>
            <person name="Liang C."/>
            <person name="Xu J."/>
            <person name="Wu Z."/>
            <person name="Yu X."/>
        </authorList>
    </citation>
    <scope>NUCLEOTIDE SEQUENCE</scope>
    <source>
        <strain>Henan</strain>
    </source>
</reference>
<protein>
    <submittedName>
        <fullName evidence="1">Uncharacterized protein</fullName>
    </submittedName>
</protein>
<evidence type="ECO:0000313" key="2">
    <source>
        <dbReference type="Proteomes" id="UP000008909"/>
    </source>
</evidence>
<reference evidence="1" key="1">
    <citation type="journal article" date="2011" name="Genome Biol.">
        <title>The draft genome of the carcinogenic human liver fluke Clonorchis sinensis.</title>
        <authorList>
            <person name="Wang X."/>
            <person name="Chen W."/>
            <person name="Huang Y."/>
            <person name="Sun J."/>
            <person name="Men J."/>
            <person name="Liu H."/>
            <person name="Luo F."/>
            <person name="Guo L."/>
            <person name="Lv X."/>
            <person name="Deng C."/>
            <person name="Zhou C."/>
            <person name="Fan Y."/>
            <person name="Li X."/>
            <person name="Huang L."/>
            <person name="Hu Y."/>
            <person name="Liang C."/>
            <person name="Hu X."/>
            <person name="Xu J."/>
            <person name="Yu X."/>
        </authorList>
    </citation>
    <scope>NUCLEOTIDE SEQUENCE [LARGE SCALE GENOMIC DNA]</scope>
    <source>
        <strain evidence="1">Henan</strain>
    </source>
</reference>